<evidence type="ECO:0000313" key="3">
    <source>
        <dbReference type="Proteomes" id="UP001379949"/>
    </source>
</evidence>
<dbReference type="SUPFAM" id="SSF55073">
    <property type="entry name" value="Nucleotide cyclase"/>
    <property type="match status" value="1"/>
</dbReference>
<evidence type="ECO:0000313" key="2">
    <source>
        <dbReference type="EMBL" id="MEL0612057.1"/>
    </source>
</evidence>
<dbReference type="EC" id="2.7.7.65" evidence="2"/>
<dbReference type="SMART" id="SM00065">
    <property type="entry name" value="GAF"/>
    <property type="match status" value="1"/>
</dbReference>
<proteinExistence type="predicted"/>
<keyword evidence="3" id="KW-1185">Reference proteome</keyword>
<comment type="caution">
    <text evidence="2">The sequence shown here is derived from an EMBL/GenBank/DDBJ whole genome shotgun (WGS) entry which is preliminary data.</text>
</comment>
<keyword evidence="2" id="KW-0548">Nucleotidyltransferase</keyword>
<gene>
    <name evidence="2" type="ORF">V6242_02785</name>
</gene>
<dbReference type="InterPro" id="IPR029016">
    <property type="entry name" value="GAF-like_dom_sf"/>
</dbReference>
<reference evidence="2 3" key="1">
    <citation type="submission" date="2024-02" db="EMBL/GenBank/DDBJ databases">
        <title>Bacteria isolated from the canopy kelp, Nereocystis luetkeana.</title>
        <authorList>
            <person name="Pfister C.A."/>
            <person name="Younker I.T."/>
            <person name="Light S.H."/>
        </authorList>
    </citation>
    <scope>NUCLEOTIDE SEQUENCE [LARGE SCALE GENOMIC DNA]</scope>
    <source>
        <strain evidence="2 3">TI.4.07</strain>
    </source>
</reference>
<dbReference type="Gene3D" id="3.30.450.40">
    <property type="match status" value="1"/>
</dbReference>
<protein>
    <submittedName>
        <fullName evidence="2">Sensor domain-containing diguanylate cyclase</fullName>
        <ecNumber evidence="2">2.7.7.65</ecNumber>
    </submittedName>
</protein>
<dbReference type="Gene3D" id="3.30.70.270">
    <property type="match status" value="1"/>
</dbReference>
<dbReference type="GO" id="GO:0052621">
    <property type="term" value="F:diguanylate cyclase activity"/>
    <property type="evidence" value="ECO:0007669"/>
    <property type="project" value="UniProtKB-EC"/>
</dbReference>
<feature type="domain" description="GGDEF" evidence="1">
    <location>
        <begin position="194"/>
        <end position="326"/>
    </location>
</feature>
<dbReference type="EMBL" id="JBAKAR010000001">
    <property type="protein sequence ID" value="MEL0612057.1"/>
    <property type="molecule type" value="Genomic_DNA"/>
</dbReference>
<organism evidence="2 3">
    <name type="scientific">Marinomonas arenicola</name>
    <dbReference type="NCBI Taxonomy" id="569601"/>
    <lineage>
        <taxon>Bacteria</taxon>
        <taxon>Pseudomonadati</taxon>
        <taxon>Pseudomonadota</taxon>
        <taxon>Gammaproteobacteria</taxon>
        <taxon>Oceanospirillales</taxon>
        <taxon>Oceanospirillaceae</taxon>
        <taxon>Marinomonas</taxon>
    </lineage>
</organism>
<dbReference type="SUPFAM" id="SSF55781">
    <property type="entry name" value="GAF domain-like"/>
    <property type="match status" value="1"/>
</dbReference>
<dbReference type="Pfam" id="PF00990">
    <property type="entry name" value="GGDEF"/>
    <property type="match status" value="1"/>
</dbReference>
<dbReference type="SMART" id="SM00267">
    <property type="entry name" value="GGDEF"/>
    <property type="match status" value="1"/>
</dbReference>
<dbReference type="PANTHER" id="PTHR43102">
    <property type="entry name" value="SLR1143 PROTEIN"/>
    <property type="match status" value="1"/>
</dbReference>
<accession>A0ABU9G520</accession>
<evidence type="ECO:0000259" key="1">
    <source>
        <dbReference type="PROSITE" id="PS50887"/>
    </source>
</evidence>
<keyword evidence="2" id="KW-0808">Transferase</keyword>
<dbReference type="Pfam" id="PF01590">
    <property type="entry name" value="GAF"/>
    <property type="match status" value="1"/>
</dbReference>
<name>A0ABU9G520_9GAMM</name>
<dbReference type="PANTHER" id="PTHR43102:SF2">
    <property type="entry name" value="GAF DOMAIN-CONTAINING PROTEIN"/>
    <property type="match status" value="1"/>
</dbReference>
<dbReference type="RefSeq" id="WP_341562242.1">
    <property type="nucleotide sequence ID" value="NZ_JBAKAQ010000001.1"/>
</dbReference>
<dbReference type="Proteomes" id="UP001379949">
    <property type="component" value="Unassembled WGS sequence"/>
</dbReference>
<dbReference type="InterPro" id="IPR000160">
    <property type="entry name" value="GGDEF_dom"/>
</dbReference>
<dbReference type="InterPro" id="IPR029787">
    <property type="entry name" value="Nucleotide_cyclase"/>
</dbReference>
<dbReference type="CDD" id="cd01949">
    <property type="entry name" value="GGDEF"/>
    <property type="match status" value="1"/>
</dbReference>
<dbReference type="PROSITE" id="PS50887">
    <property type="entry name" value="GGDEF"/>
    <property type="match status" value="1"/>
</dbReference>
<sequence>MDVPKKPLNEAERLHALRALKILDTSQDERFDRITRMAARIFRVPITLVSFVDESRQWFKSSQGLTIQETPRDVSFCAHVINQDDIFIVADTLKDSRFFDNPLVLNDPYIRFYAGYPLALRPGINLGTLCLMDSKPRELSREDMSLLQDFGAMIEQEIKSIQWATFDDLTMISSRRGFLMLAEHALKVCVRKKLSATLILFDLDKFKLINDLHGHYEGDFALVRFAETLQQTFRESDITGRFGGDEFIVMLSGTNLEDVHSLLVRFDKAVAEMNARINKPYQVEFSAGMTFFPSKSIKSIDEMIEEADAAMYAEKNKKKSRMIGPE</sequence>
<dbReference type="InterPro" id="IPR043128">
    <property type="entry name" value="Rev_trsase/Diguanyl_cyclase"/>
</dbReference>
<dbReference type="InterPro" id="IPR003018">
    <property type="entry name" value="GAF"/>
</dbReference>
<dbReference type="NCBIfam" id="TIGR00254">
    <property type="entry name" value="GGDEF"/>
    <property type="match status" value="1"/>
</dbReference>